<gene>
    <name evidence="1" type="ORF">D3871_21430</name>
</gene>
<dbReference type="OrthoDB" id="8776849at2"/>
<name>A0A3A3FMG9_9BURK</name>
<dbReference type="EMBL" id="QYUO01000002">
    <property type="protein sequence ID" value="RJF95921.1"/>
    <property type="molecule type" value="Genomic_DNA"/>
</dbReference>
<sequence>MTSNVCDKVDVSRVLIQRTKGLHSKARVSSIQAADIVLKNWADGVPAAEDDQCDVQVIFEDGFRYRGKFGLKHTEKRISLARHIRRQLTALAAAKRCSNAAAANDEPVISLIGTDIADSARIALDQYDI</sequence>
<dbReference type="Proteomes" id="UP000265955">
    <property type="component" value="Unassembled WGS sequence"/>
</dbReference>
<organism evidence="1 2">
    <name type="scientific">Noviherbaspirillum saxi</name>
    <dbReference type="NCBI Taxonomy" id="2320863"/>
    <lineage>
        <taxon>Bacteria</taxon>
        <taxon>Pseudomonadati</taxon>
        <taxon>Pseudomonadota</taxon>
        <taxon>Betaproteobacteria</taxon>
        <taxon>Burkholderiales</taxon>
        <taxon>Oxalobacteraceae</taxon>
        <taxon>Noviherbaspirillum</taxon>
    </lineage>
</organism>
<keyword evidence="2" id="KW-1185">Reference proteome</keyword>
<evidence type="ECO:0000313" key="1">
    <source>
        <dbReference type="EMBL" id="RJF95921.1"/>
    </source>
</evidence>
<accession>A0A3A3FMG9</accession>
<reference evidence="2" key="1">
    <citation type="submission" date="2018-09" db="EMBL/GenBank/DDBJ databases">
        <authorList>
            <person name="Zhu H."/>
        </authorList>
    </citation>
    <scope>NUCLEOTIDE SEQUENCE [LARGE SCALE GENOMIC DNA]</scope>
    <source>
        <strain evidence="2">K1R23-30</strain>
    </source>
</reference>
<dbReference type="AlphaFoldDB" id="A0A3A3FMG9"/>
<evidence type="ECO:0000313" key="2">
    <source>
        <dbReference type="Proteomes" id="UP000265955"/>
    </source>
</evidence>
<dbReference type="RefSeq" id="WP_119771068.1">
    <property type="nucleotide sequence ID" value="NZ_QYUO01000002.1"/>
</dbReference>
<comment type="caution">
    <text evidence="1">The sequence shown here is derived from an EMBL/GenBank/DDBJ whole genome shotgun (WGS) entry which is preliminary data.</text>
</comment>
<protein>
    <submittedName>
        <fullName evidence="1">Uncharacterized protein</fullName>
    </submittedName>
</protein>
<proteinExistence type="predicted"/>